<accession>A0A438ADE0</accession>
<evidence type="ECO:0000313" key="2">
    <source>
        <dbReference type="EMBL" id="RVV96711.1"/>
    </source>
</evidence>
<sequence>MRTAAAILTILASPAFADEDVVDLLARQGCTVGPATHAEGVSSAQVTAFVQDALDDNLAVRVGDYTVLDASICTMRLPDIEDAWSLDDPRIQAIISDIDAYPDEPGCYLIEPSKAFIEAYPDDSAKANDEFVAFLAKHITSGELRFYSPDPLYTPVSWQVVRGACAELPNIDDLTATHAYVTDANFDKYVRTSGTDVTCSNGQSFKAQQATLEMQGVDLITSEYPDHAVNAFLFMELMILAWASDFRVDMTMQDRGKLRPPMCGLGQ</sequence>
<name>A0A438ADE0_9RHOB</name>
<reference evidence="2 3" key="1">
    <citation type="submission" date="2018-11" db="EMBL/GenBank/DDBJ databases">
        <title>Mesobaculum littorinae gen. nov., sp. nov., isolated from Littorina scabra that represents a novel genus of the order Rhodobacteraceae.</title>
        <authorList>
            <person name="Li F."/>
        </authorList>
    </citation>
    <scope>NUCLEOTIDE SEQUENCE [LARGE SCALE GENOMIC DNA]</scope>
    <source>
        <strain evidence="2 3">M0103</strain>
    </source>
</reference>
<dbReference type="RefSeq" id="WP_127907970.1">
    <property type="nucleotide sequence ID" value="NZ_RQXX01000009.1"/>
</dbReference>
<dbReference type="OrthoDB" id="7739195at2"/>
<dbReference type="AlphaFoldDB" id="A0A438ADE0"/>
<organism evidence="2 3">
    <name type="scientific">Mesobaculum littorinae</name>
    <dbReference type="NCBI Taxonomy" id="2486419"/>
    <lineage>
        <taxon>Bacteria</taxon>
        <taxon>Pseudomonadati</taxon>
        <taxon>Pseudomonadota</taxon>
        <taxon>Alphaproteobacteria</taxon>
        <taxon>Rhodobacterales</taxon>
        <taxon>Roseobacteraceae</taxon>
        <taxon>Mesobaculum</taxon>
    </lineage>
</organism>
<dbReference type="Proteomes" id="UP000285908">
    <property type="component" value="Unassembled WGS sequence"/>
</dbReference>
<evidence type="ECO:0000313" key="3">
    <source>
        <dbReference type="Proteomes" id="UP000285908"/>
    </source>
</evidence>
<evidence type="ECO:0008006" key="4">
    <source>
        <dbReference type="Google" id="ProtNLM"/>
    </source>
</evidence>
<gene>
    <name evidence="2" type="ORF">EKE94_17700</name>
</gene>
<proteinExistence type="predicted"/>
<keyword evidence="1" id="KW-0732">Signal</keyword>
<dbReference type="EMBL" id="RQXX01000009">
    <property type="protein sequence ID" value="RVV96711.1"/>
    <property type="molecule type" value="Genomic_DNA"/>
</dbReference>
<comment type="caution">
    <text evidence="2">The sequence shown here is derived from an EMBL/GenBank/DDBJ whole genome shotgun (WGS) entry which is preliminary data.</text>
</comment>
<protein>
    <recommendedName>
        <fullName evidence="4">ABC transporter substrate-binding protein</fullName>
    </recommendedName>
</protein>
<feature type="signal peptide" evidence="1">
    <location>
        <begin position="1"/>
        <end position="17"/>
    </location>
</feature>
<evidence type="ECO:0000256" key="1">
    <source>
        <dbReference type="SAM" id="SignalP"/>
    </source>
</evidence>
<keyword evidence="3" id="KW-1185">Reference proteome</keyword>
<feature type="chain" id="PRO_5019395099" description="ABC transporter substrate-binding protein" evidence="1">
    <location>
        <begin position="18"/>
        <end position="267"/>
    </location>
</feature>